<dbReference type="Proteomes" id="UP000664698">
    <property type="component" value="Unassembled WGS sequence"/>
</dbReference>
<feature type="transmembrane region" description="Helical" evidence="5">
    <location>
        <begin position="75"/>
        <end position="97"/>
    </location>
</feature>
<keyword evidence="4 5" id="KW-0472">Membrane</keyword>
<evidence type="ECO:0000256" key="5">
    <source>
        <dbReference type="SAM" id="Phobius"/>
    </source>
</evidence>
<dbReference type="Pfam" id="PF13564">
    <property type="entry name" value="DoxX_2"/>
    <property type="match status" value="1"/>
</dbReference>
<dbReference type="EMBL" id="JAFKCW010000002">
    <property type="protein sequence ID" value="MBN7801473.1"/>
    <property type="molecule type" value="Genomic_DNA"/>
</dbReference>
<comment type="subcellular location">
    <subcellularLocation>
        <location evidence="1">Membrane</location>
        <topology evidence="1">Multi-pass membrane protein</topology>
    </subcellularLocation>
</comment>
<evidence type="ECO:0000256" key="2">
    <source>
        <dbReference type="ARBA" id="ARBA00022692"/>
    </source>
</evidence>
<evidence type="ECO:0000256" key="1">
    <source>
        <dbReference type="ARBA" id="ARBA00004141"/>
    </source>
</evidence>
<feature type="transmembrane region" description="Helical" evidence="5">
    <location>
        <begin position="12"/>
        <end position="31"/>
    </location>
</feature>
<dbReference type="InterPro" id="IPR032808">
    <property type="entry name" value="DoxX"/>
</dbReference>
<comment type="caution">
    <text evidence="6">The sequence shown here is derived from an EMBL/GenBank/DDBJ whole genome shotgun (WGS) entry which is preliminary data.</text>
</comment>
<protein>
    <submittedName>
        <fullName evidence="6">DoxX family protein</fullName>
    </submittedName>
</protein>
<keyword evidence="2 5" id="KW-0812">Transmembrane</keyword>
<evidence type="ECO:0000313" key="7">
    <source>
        <dbReference type="Proteomes" id="UP000664698"/>
    </source>
</evidence>
<keyword evidence="3 5" id="KW-1133">Transmembrane helix</keyword>
<accession>A0ABS3BQN9</accession>
<evidence type="ECO:0000256" key="4">
    <source>
        <dbReference type="ARBA" id="ARBA00023136"/>
    </source>
</evidence>
<name>A0ABS3BQN9_9BACT</name>
<gene>
    <name evidence="6" type="ORF">J0A67_11415</name>
</gene>
<keyword evidence="7" id="KW-1185">Reference proteome</keyword>
<evidence type="ECO:0000256" key="3">
    <source>
        <dbReference type="ARBA" id="ARBA00022989"/>
    </source>
</evidence>
<dbReference type="RefSeq" id="WP_206569458.1">
    <property type="nucleotide sequence ID" value="NZ_JAFKCW010000002.1"/>
</dbReference>
<sequence length="130" mass="14423">MHAKQKPSKILIIALWTAQGILAIIFLWAGYMKLIQHDDFPFLWGKENPGLVTLTGIIDLAAAVGILVPSSLRIFPWISILASYGIVALMLTAAIFHVSRGEAADIGFNIFMAFLALYVIWGRARLQRRS</sequence>
<feature type="transmembrane region" description="Helical" evidence="5">
    <location>
        <begin position="103"/>
        <end position="121"/>
    </location>
</feature>
<organism evidence="6 7">
    <name type="scientific">Algoriphagus aestuariicola</name>
    <dbReference type="NCBI Taxonomy" id="1852016"/>
    <lineage>
        <taxon>Bacteria</taxon>
        <taxon>Pseudomonadati</taxon>
        <taxon>Bacteroidota</taxon>
        <taxon>Cytophagia</taxon>
        <taxon>Cytophagales</taxon>
        <taxon>Cyclobacteriaceae</taxon>
        <taxon>Algoriphagus</taxon>
    </lineage>
</organism>
<evidence type="ECO:0000313" key="6">
    <source>
        <dbReference type="EMBL" id="MBN7801473.1"/>
    </source>
</evidence>
<reference evidence="6 7" key="1">
    <citation type="submission" date="2021-03" db="EMBL/GenBank/DDBJ databases">
        <title>novel species isolated from a fishpond in China.</title>
        <authorList>
            <person name="Lu H."/>
            <person name="Cai Z."/>
        </authorList>
    </citation>
    <scope>NUCLEOTIDE SEQUENCE [LARGE SCALE GENOMIC DNA]</scope>
    <source>
        <strain evidence="6 7">JCM 31546</strain>
    </source>
</reference>
<feature type="transmembrane region" description="Helical" evidence="5">
    <location>
        <begin position="51"/>
        <end position="68"/>
    </location>
</feature>
<proteinExistence type="predicted"/>